<evidence type="ECO:0000313" key="2">
    <source>
        <dbReference type="Proteomes" id="UP000184226"/>
    </source>
</evidence>
<dbReference type="InterPro" id="IPR032710">
    <property type="entry name" value="NTF2-like_dom_sf"/>
</dbReference>
<evidence type="ECO:0000313" key="1">
    <source>
        <dbReference type="EMBL" id="SHI27250.1"/>
    </source>
</evidence>
<protein>
    <submittedName>
        <fullName evidence="1">Uncharacterized protein</fullName>
    </submittedName>
</protein>
<dbReference type="RefSeq" id="WP_073108605.1">
    <property type="nucleotide sequence ID" value="NZ_FQXE01000018.1"/>
</dbReference>
<gene>
    <name evidence="1" type="ORF">SAMN04488135_11829</name>
</gene>
<sequence>MQTQEAVRELFDRYERNFNEAMSAEPDLEAIADLYTDTFIAASPSGIMSGKNDDELKKVMADGFARYREMGTRKMEVGHLRVTPIDELHALAHVDWRATYDVDGARKVIDFTNVYLVRIEDAKGKVFGWITGDENAELQKHGIT</sequence>
<proteinExistence type="predicted"/>
<accession>A0A1M5ZSK4</accession>
<name>A0A1M5ZSK4_9BURK</name>
<reference evidence="1 2" key="1">
    <citation type="submission" date="2016-11" db="EMBL/GenBank/DDBJ databases">
        <authorList>
            <person name="Jaros S."/>
            <person name="Januszkiewicz K."/>
            <person name="Wedrychowicz H."/>
        </authorList>
    </citation>
    <scope>NUCLEOTIDE SEQUENCE [LARGE SCALE GENOMIC DNA]</scope>
    <source>
        <strain evidence="1 2">CGMCC 1.10190</strain>
    </source>
</reference>
<dbReference type="Gene3D" id="3.10.450.50">
    <property type="match status" value="1"/>
</dbReference>
<dbReference type="EMBL" id="FQXE01000018">
    <property type="protein sequence ID" value="SHI27250.1"/>
    <property type="molecule type" value="Genomic_DNA"/>
</dbReference>
<dbReference type="OrthoDB" id="667202at2"/>
<organism evidence="1 2">
    <name type="scientific">Pollutimonas bauzanensis</name>
    <dbReference type="NCBI Taxonomy" id="658167"/>
    <lineage>
        <taxon>Bacteria</taxon>
        <taxon>Pseudomonadati</taxon>
        <taxon>Pseudomonadota</taxon>
        <taxon>Betaproteobacteria</taxon>
        <taxon>Burkholderiales</taxon>
        <taxon>Alcaligenaceae</taxon>
        <taxon>Pollutimonas</taxon>
    </lineage>
</organism>
<dbReference type="AlphaFoldDB" id="A0A1M5ZSK4"/>
<dbReference type="Proteomes" id="UP000184226">
    <property type="component" value="Unassembled WGS sequence"/>
</dbReference>
<keyword evidence="2" id="KW-1185">Reference proteome</keyword>
<dbReference type="SUPFAM" id="SSF54427">
    <property type="entry name" value="NTF2-like"/>
    <property type="match status" value="1"/>
</dbReference>